<dbReference type="AlphaFoldDB" id="A0A5J5EFC3"/>
<dbReference type="Gene3D" id="1.20.58.130">
    <property type="match status" value="1"/>
</dbReference>
<dbReference type="Proteomes" id="UP000326924">
    <property type="component" value="Unassembled WGS sequence"/>
</dbReference>
<dbReference type="EMBL" id="VXIS01000371">
    <property type="protein sequence ID" value="KAA8894044.1"/>
    <property type="molecule type" value="Genomic_DNA"/>
</dbReference>
<evidence type="ECO:0000313" key="3">
    <source>
        <dbReference type="Proteomes" id="UP000326924"/>
    </source>
</evidence>
<evidence type="ECO:0000313" key="2">
    <source>
        <dbReference type="EMBL" id="KAA8894044.1"/>
    </source>
</evidence>
<comment type="caution">
    <text evidence="2">The sequence shown here is derived from an EMBL/GenBank/DDBJ whole genome shotgun (WGS) entry which is preliminary data.</text>
</comment>
<dbReference type="OrthoDB" id="2289094at2759"/>
<sequence>MEPEQQPDSPTLSEASTVYCEVSSAVLDILNGPRLAKFNSGEPNSAENIDARSKCCTPTSSPSTAVAKIVRRCHQLGEAESGATVIAVTGPTDDCVIVQRIFQQVQPFLVTPAALEEFHDHIHCIKIREIIFTLRKSLFRSHITTSQIVGNISNQEFVQWLNQEPQHTTALSYTSLSDVNFQMLIAAMNSSVMDDLNGKVHNLTVGQAIVAVEYWTLHARTDHEAIQFTLLLWLLNVDRFDQVTQQDRVQSLKKHCVKVNLARTNYQQLEKMVKKWNESAVAALVKKCKHVCSQDDFNKLQRSFKQHKESANQRIRTLQGNLTSVNKELVLQKESANDRIKALQGELASVNRELVSHKQTANERIKTLEGELASVNVELASVKEDARKRDEAASAFQEEMTKQFEAMNNRLLAALGTQVAVTATK</sequence>
<name>A0A5J5EFC3_9PEZI</name>
<protein>
    <submittedName>
        <fullName evidence="2">Uncharacterized protein</fullName>
    </submittedName>
</protein>
<dbReference type="InParanoid" id="A0A5J5EFC3"/>
<accession>A0A5J5EFC3</accession>
<keyword evidence="3" id="KW-1185">Reference proteome</keyword>
<gene>
    <name evidence="2" type="ORF">FN846DRAFT_913330</name>
</gene>
<evidence type="ECO:0000256" key="1">
    <source>
        <dbReference type="SAM" id="Coils"/>
    </source>
</evidence>
<keyword evidence="1" id="KW-0175">Coiled coil</keyword>
<proteinExistence type="predicted"/>
<reference evidence="2 3" key="1">
    <citation type="submission" date="2019-09" db="EMBL/GenBank/DDBJ databases">
        <title>Draft genome of the ectomycorrhizal ascomycete Sphaerosporella brunnea.</title>
        <authorList>
            <consortium name="DOE Joint Genome Institute"/>
            <person name="Benucci G.M."/>
            <person name="Marozzi G."/>
            <person name="Antonielli L."/>
            <person name="Sanchez S."/>
            <person name="Marco P."/>
            <person name="Wang X."/>
            <person name="Falini L.B."/>
            <person name="Barry K."/>
            <person name="Haridas S."/>
            <person name="Lipzen A."/>
            <person name="Labutti K."/>
            <person name="Grigoriev I.V."/>
            <person name="Murat C."/>
            <person name="Martin F."/>
            <person name="Albertini E."/>
            <person name="Donnini D."/>
            <person name="Bonito G."/>
        </authorList>
    </citation>
    <scope>NUCLEOTIDE SEQUENCE [LARGE SCALE GENOMIC DNA]</scope>
    <source>
        <strain evidence="2 3">Sb_GMNB300</strain>
    </source>
</reference>
<feature type="coiled-coil region" evidence="1">
    <location>
        <begin position="308"/>
        <end position="385"/>
    </location>
</feature>
<organism evidence="2 3">
    <name type="scientific">Sphaerosporella brunnea</name>
    <dbReference type="NCBI Taxonomy" id="1250544"/>
    <lineage>
        <taxon>Eukaryota</taxon>
        <taxon>Fungi</taxon>
        <taxon>Dikarya</taxon>
        <taxon>Ascomycota</taxon>
        <taxon>Pezizomycotina</taxon>
        <taxon>Pezizomycetes</taxon>
        <taxon>Pezizales</taxon>
        <taxon>Pyronemataceae</taxon>
        <taxon>Sphaerosporella</taxon>
    </lineage>
</organism>